<dbReference type="InterPro" id="IPR045229">
    <property type="entry name" value="TPP_enz"/>
</dbReference>
<dbReference type="Pfam" id="PF02775">
    <property type="entry name" value="TPP_enzyme_C"/>
    <property type="match status" value="1"/>
</dbReference>
<protein>
    <recommendedName>
        <fullName evidence="4">2-oxoacid oxidoreductase (ferredoxin)</fullName>
        <ecNumber evidence="4">1.2.7.11</ecNumber>
    </recommendedName>
</protein>
<dbReference type="GO" id="GO:0016874">
    <property type="term" value="F:ligase activity"/>
    <property type="evidence" value="ECO:0007669"/>
    <property type="project" value="UniProtKB-KW"/>
</dbReference>
<evidence type="ECO:0000256" key="6">
    <source>
        <dbReference type="ARBA" id="ARBA00048893"/>
    </source>
</evidence>
<dbReference type="Gene3D" id="3.40.50.1220">
    <property type="entry name" value="TPP-binding domain"/>
    <property type="match status" value="1"/>
</dbReference>
<dbReference type="SUPFAM" id="SSF52467">
    <property type="entry name" value="DHS-like NAD/FAD-binding domain"/>
    <property type="match status" value="1"/>
</dbReference>
<evidence type="ECO:0000259" key="8">
    <source>
        <dbReference type="Pfam" id="PF02776"/>
    </source>
</evidence>
<evidence type="ECO:0000256" key="5">
    <source>
        <dbReference type="ARBA" id="ARBA00023052"/>
    </source>
</evidence>
<dbReference type="EMBL" id="JH597761">
    <property type="protein sequence ID" value="EHP71090.1"/>
    <property type="molecule type" value="Genomic_DNA"/>
</dbReference>
<evidence type="ECO:0000256" key="2">
    <source>
        <dbReference type="ARBA" id="ARBA00007812"/>
    </source>
</evidence>
<reference evidence="9 10" key="1">
    <citation type="submission" date="2012-01" db="EMBL/GenBank/DDBJ databases">
        <title>Improved High-Quality Draft sequence of Metallosphaera yellowstonensis MK1.</title>
        <authorList>
            <consortium name="US DOE Joint Genome Institute"/>
            <person name="Lucas S."/>
            <person name="Han J."/>
            <person name="Cheng J.-F."/>
            <person name="Goodwin L."/>
            <person name="Pitluck S."/>
            <person name="Peters L."/>
            <person name="Teshima H."/>
            <person name="Detter J.C."/>
            <person name="Han C."/>
            <person name="Tapia R."/>
            <person name="Land M."/>
            <person name="Hauser L."/>
            <person name="Kyrpides N."/>
            <person name="Kozubal M."/>
            <person name="Macur R.E."/>
            <person name="Jay Z."/>
            <person name="Inskeep W."/>
            <person name="Woyke T."/>
        </authorList>
    </citation>
    <scope>NUCLEOTIDE SEQUENCE [LARGE SCALE GENOMIC DNA]</scope>
    <source>
        <strain evidence="9 10">MK1</strain>
    </source>
</reference>
<dbReference type="RefSeq" id="WP_009072207.1">
    <property type="nucleotide sequence ID" value="NZ_JH597761.1"/>
</dbReference>
<dbReference type="PANTHER" id="PTHR18968:SF13">
    <property type="entry name" value="ACETOLACTATE SYNTHASE CATALYTIC SUBUNIT, MITOCHONDRIAL"/>
    <property type="match status" value="1"/>
</dbReference>
<dbReference type="GO" id="GO:0019164">
    <property type="term" value="F:pyruvate synthase activity"/>
    <property type="evidence" value="ECO:0007669"/>
    <property type="project" value="UniProtKB-ARBA"/>
</dbReference>
<dbReference type="GO" id="GO:0018491">
    <property type="term" value="F:2-oxobutyrate synthase activity"/>
    <property type="evidence" value="ECO:0007669"/>
    <property type="project" value="UniProtKB-ARBA"/>
</dbReference>
<dbReference type="Gene3D" id="3.40.50.970">
    <property type="match status" value="2"/>
</dbReference>
<dbReference type="EC" id="1.2.7.11" evidence="4"/>
<dbReference type="InterPro" id="IPR011766">
    <property type="entry name" value="TPP_enzyme_TPP-bd"/>
</dbReference>
<dbReference type="GO" id="GO:0005948">
    <property type="term" value="C:acetolactate synthase complex"/>
    <property type="evidence" value="ECO:0007669"/>
    <property type="project" value="TreeGrafter"/>
</dbReference>
<dbReference type="STRING" id="671065.MetMK1DRAFT_00015940"/>
<evidence type="ECO:0000313" key="9">
    <source>
        <dbReference type="EMBL" id="EHP71090.1"/>
    </source>
</evidence>
<dbReference type="InterPro" id="IPR029061">
    <property type="entry name" value="THDP-binding"/>
</dbReference>
<dbReference type="GO" id="GO:0050660">
    <property type="term" value="F:flavin adenine dinucleotide binding"/>
    <property type="evidence" value="ECO:0007669"/>
    <property type="project" value="TreeGrafter"/>
</dbReference>
<dbReference type="GO" id="GO:0003984">
    <property type="term" value="F:acetolactate synthase activity"/>
    <property type="evidence" value="ECO:0007669"/>
    <property type="project" value="TreeGrafter"/>
</dbReference>
<dbReference type="Proteomes" id="UP000003980">
    <property type="component" value="Unassembled WGS sequence"/>
</dbReference>
<organism evidence="9 10">
    <name type="scientific">Metallosphaera yellowstonensis MK1</name>
    <dbReference type="NCBI Taxonomy" id="671065"/>
    <lineage>
        <taxon>Archaea</taxon>
        <taxon>Thermoproteota</taxon>
        <taxon>Thermoprotei</taxon>
        <taxon>Sulfolobales</taxon>
        <taxon>Sulfolobaceae</taxon>
        <taxon>Metallosphaera</taxon>
    </lineage>
</organism>
<dbReference type="AlphaFoldDB" id="H2C4Z9"/>
<dbReference type="OrthoDB" id="6837at2157"/>
<sequence length="540" mass="60262">MTTQTEEERSGASILLQALRREGVDKIFMVSGTDYAAFIEEKVRDHSLPDFVIVPHEITAASAALGYSLGGKLGAVAVHTVPGTANSLGIIANAFTSRIPLIVIAGRSPYTEEGSTASRNLRIHWTQEARDQGGLVRQYVKWDFEVRRASQMEVAVMRALQIARSEPQGPVYLVIPREVSVERSSSRRVPMDPYEPGPSPSALRRIEELIRESEKPAIITWRAGRRESWYASLQRFAEKLGAPVLHYVGEVVNYPSTGGMALDRLDLSEPDLLIVVESEVPWIPKKVRVNAKVIKVDVDPSYSYIPYYGFRCDVCLQATPEALDMVRVDARDKWRDEIKERVEKRREEKAKELERLRSGKKIHPRLLSHLVSKLGGVIFNEYPFNPRYANLSYGQYFGDLSEGHLGWSLGAAFGYRVATGREVIATVGDGSFIFGVPEAFYHACASYGLPVLVVIYDNGGWLASAEAVDEVFPEGLAKAKSLYPGADFKRYNIGETVKAFGGYFRLVEMVDEVEESLREGWRSVKAGQIAVVQVIVERTR</sequence>
<name>H2C4Z9_9CREN</name>
<dbReference type="InterPro" id="IPR012001">
    <property type="entry name" value="Thiamin_PyroP_enz_TPP-bd_dom"/>
</dbReference>
<dbReference type="GO" id="GO:0009099">
    <property type="term" value="P:L-valine biosynthetic process"/>
    <property type="evidence" value="ECO:0007669"/>
    <property type="project" value="TreeGrafter"/>
</dbReference>
<keyword evidence="10" id="KW-1185">Reference proteome</keyword>
<dbReference type="GO" id="GO:0030976">
    <property type="term" value="F:thiamine pyrophosphate binding"/>
    <property type="evidence" value="ECO:0007669"/>
    <property type="project" value="InterPro"/>
</dbReference>
<dbReference type="Pfam" id="PF02776">
    <property type="entry name" value="TPP_enzyme_N"/>
    <property type="match status" value="1"/>
</dbReference>
<dbReference type="CDD" id="cd07035">
    <property type="entry name" value="TPP_PYR_POX_like"/>
    <property type="match status" value="1"/>
</dbReference>
<accession>H2C4Z9</accession>
<comment type="similarity">
    <text evidence="2">Belongs to the TPP enzyme family.</text>
</comment>
<evidence type="ECO:0000256" key="3">
    <source>
        <dbReference type="ARBA" id="ARBA00011631"/>
    </source>
</evidence>
<feature type="domain" description="Thiamine pyrophosphate enzyme N-terminal TPP-binding" evidence="8">
    <location>
        <begin position="10"/>
        <end position="132"/>
    </location>
</feature>
<comment type="function">
    <text evidence="1">Catalyzes the coenzyme A-dependent oxidative decarboxylation of different 2-oxoacids such as 2-oxoglutarate, pyruvate and 2-oxobutyrate to form their CoA derivatives.</text>
</comment>
<evidence type="ECO:0000313" key="10">
    <source>
        <dbReference type="Proteomes" id="UP000003980"/>
    </source>
</evidence>
<dbReference type="GO" id="GO:0047553">
    <property type="term" value="F:2-oxoglutarate synthase activity"/>
    <property type="evidence" value="ECO:0007669"/>
    <property type="project" value="UniProtKB-ARBA"/>
</dbReference>
<dbReference type="GO" id="GO:0009097">
    <property type="term" value="P:isoleucine biosynthetic process"/>
    <property type="evidence" value="ECO:0007669"/>
    <property type="project" value="TreeGrafter"/>
</dbReference>
<dbReference type="SUPFAM" id="SSF52518">
    <property type="entry name" value="Thiamin diphosphate-binding fold (THDP-binding)"/>
    <property type="match status" value="2"/>
</dbReference>
<feature type="domain" description="Thiamine pyrophosphate enzyme TPP-binding" evidence="7">
    <location>
        <begin position="395"/>
        <end position="533"/>
    </location>
</feature>
<comment type="subunit">
    <text evidence="3">Heterodimer composed of an alpha and a beta subunit.</text>
</comment>
<dbReference type="NCBIfam" id="NF006203">
    <property type="entry name" value="PRK08327.1"/>
    <property type="match status" value="1"/>
</dbReference>
<proteinExistence type="inferred from homology"/>
<gene>
    <name evidence="9" type="ORF">MetMK1DRAFT_00015940</name>
</gene>
<dbReference type="HOGENOM" id="CLU_013748_4_0_2"/>
<comment type="catalytic activity">
    <reaction evidence="6">
        <text>a 2-oxocarboxylate + 2 oxidized [2Fe-2S]-[ferredoxin] + CoA = an acyl-CoA + 2 reduced [2Fe-2S]-[ferredoxin] + CO2 + H(+)</text>
        <dbReference type="Rhea" id="RHEA:42316"/>
        <dbReference type="Rhea" id="RHEA-COMP:10000"/>
        <dbReference type="Rhea" id="RHEA-COMP:10001"/>
        <dbReference type="ChEBI" id="CHEBI:15378"/>
        <dbReference type="ChEBI" id="CHEBI:16526"/>
        <dbReference type="ChEBI" id="CHEBI:33737"/>
        <dbReference type="ChEBI" id="CHEBI:33738"/>
        <dbReference type="ChEBI" id="CHEBI:35179"/>
        <dbReference type="ChEBI" id="CHEBI:57287"/>
        <dbReference type="ChEBI" id="CHEBI:58342"/>
        <dbReference type="EC" id="1.2.7.11"/>
    </reaction>
</comment>
<dbReference type="eggNOG" id="arCOG03657">
    <property type="taxonomic scope" value="Archaea"/>
</dbReference>
<keyword evidence="9" id="KW-0436">Ligase</keyword>
<dbReference type="InterPro" id="IPR029035">
    <property type="entry name" value="DHS-like_NAD/FAD-binding_dom"/>
</dbReference>
<dbReference type="PANTHER" id="PTHR18968">
    <property type="entry name" value="THIAMINE PYROPHOSPHATE ENZYMES"/>
    <property type="match status" value="1"/>
</dbReference>
<evidence type="ECO:0000259" key="7">
    <source>
        <dbReference type="Pfam" id="PF02775"/>
    </source>
</evidence>
<evidence type="ECO:0000256" key="1">
    <source>
        <dbReference type="ARBA" id="ARBA00003908"/>
    </source>
</evidence>
<evidence type="ECO:0000256" key="4">
    <source>
        <dbReference type="ARBA" id="ARBA00012691"/>
    </source>
</evidence>
<dbReference type="CDD" id="cd02002">
    <property type="entry name" value="TPP_BFDC"/>
    <property type="match status" value="1"/>
</dbReference>
<keyword evidence="5" id="KW-0786">Thiamine pyrophosphate</keyword>